<dbReference type="GO" id="GO:0016740">
    <property type="term" value="F:transferase activity"/>
    <property type="evidence" value="ECO:0007669"/>
    <property type="project" value="UniProtKB-UniRule"/>
</dbReference>
<evidence type="ECO:0000256" key="9">
    <source>
        <dbReference type="ARBA" id="ARBA00031306"/>
    </source>
</evidence>
<comment type="cofactor">
    <cofactor evidence="12">
        <name>Mg(2+)</name>
        <dbReference type="ChEBI" id="CHEBI:18420"/>
    </cofactor>
    <cofactor evidence="12">
        <name>Mn(2+)</name>
        <dbReference type="ChEBI" id="CHEBI:29035"/>
    </cofactor>
    <text evidence="12">Magnesium. Can also use manganese.</text>
</comment>
<evidence type="ECO:0000256" key="10">
    <source>
        <dbReference type="ARBA" id="ARBA00048540"/>
    </source>
</evidence>
<proteinExistence type="inferred from homology"/>
<sequence>MAKKQNGLALLSVLVLTFLFSGCAREPEFPSLSGETFGTTWSLSYRSPDSGVDAQAIEERLLEVFALINVSMNNYDPESTIGTFNRLPATETIVVDWDFAYVLTEALTIGALTDGAYDVTVPPLMAAWGFAPGGTPTVPDDAAVERARSLVGADKLVWSPTRRELGKTDDQVGIDLASIAKGYAVDLGADALEELGVTDYLFEIGGEVRVGGQSPRGDDWRIAVERPDGTVRGVQAALSVSDIGVATSGDYRNFFILEGQRYSHLIDPRSGRPIRHDVVSVTVLHPSTMMADAWATALIVLGSERGLALAESRGLAVYMVSRDGDDLVDVWTGPLVKYLLPQPE</sequence>
<keyword evidence="13" id="KW-1003">Cell membrane</keyword>
<dbReference type="STRING" id="565045.NOR51B_2751"/>
<evidence type="ECO:0000256" key="2">
    <source>
        <dbReference type="ARBA" id="ARBA00011955"/>
    </source>
</evidence>
<dbReference type="Gene3D" id="3.10.520.10">
    <property type="entry name" value="ApbE-like domains"/>
    <property type="match status" value="1"/>
</dbReference>
<dbReference type="PANTHER" id="PTHR30040">
    <property type="entry name" value="THIAMINE BIOSYNTHESIS LIPOPROTEIN APBE"/>
    <property type="match status" value="1"/>
</dbReference>
<keyword evidence="6 11" id="KW-0479">Metal-binding</keyword>
<dbReference type="InterPro" id="IPR024932">
    <property type="entry name" value="ApbE"/>
</dbReference>
<dbReference type="PIRSF" id="PIRSF006268">
    <property type="entry name" value="ApbE"/>
    <property type="match status" value="1"/>
</dbReference>
<dbReference type="Pfam" id="PF02424">
    <property type="entry name" value="ApbE"/>
    <property type="match status" value="1"/>
</dbReference>
<comment type="function">
    <text evidence="13">Flavin transferase that catalyzes the transfer of the FMN moiety of FAD and its covalent binding to the hydroxyl group of a threonine residue in a target flavoprotein.</text>
</comment>
<evidence type="ECO:0000256" key="1">
    <source>
        <dbReference type="ARBA" id="ARBA00008282"/>
    </source>
</evidence>
<feature type="binding site" evidence="12">
    <location>
        <position position="178"/>
    </location>
    <ligand>
        <name>Mg(2+)</name>
        <dbReference type="ChEBI" id="CHEBI:18420"/>
    </ligand>
</feature>
<dbReference type="EC" id="2.7.1.180" evidence="2 11"/>
<keyword evidence="13" id="KW-0472">Membrane</keyword>
<evidence type="ECO:0000256" key="6">
    <source>
        <dbReference type="ARBA" id="ARBA00022723"/>
    </source>
</evidence>
<reference evidence="15" key="1">
    <citation type="journal article" date="2013" name="BMC Microbiol.">
        <title>Taxonomy and evolution of bacteriochlorophyll a-containing members of the OM60/NOR5 clade of marine gammaproteobacteria: description of Luminiphilus syltensis gen. nov., sp. nov., reclassification of Haliea rubra as Pseudohaliea rubra gen. nov., comb. nov., and emendation of Chromatocurvus halotolerans.</title>
        <authorList>
            <person name="Spring S."/>
            <person name="Riedel T."/>
            <person name="Sproer C."/>
            <person name="Yan S."/>
            <person name="Harder J."/>
            <person name="Fuchs B.M."/>
        </authorList>
    </citation>
    <scope>NUCLEOTIDE SEQUENCE [LARGE SCALE GENOMIC DNA]</scope>
    <source>
        <strain evidence="15">NOR51-B</strain>
    </source>
</reference>
<comment type="catalytic activity">
    <reaction evidence="10 11 13">
        <text>L-threonyl-[protein] + FAD = FMN-L-threonyl-[protein] + AMP + H(+)</text>
        <dbReference type="Rhea" id="RHEA:36847"/>
        <dbReference type="Rhea" id="RHEA-COMP:11060"/>
        <dbReference type="Rhea" id="RHEA-COMP:11061"/>
        <dbReference type="ChEBI" id="CHEBI:15378"/>
        <dbReference type="ChEBI" id="CHEBI:30013"/>
        <dbReference type="ChEBI" id="CHEBI:57692"/>
        <dbReference type="ChEBI" id="CHEBI:74257"/>
        <dbReference type="ChEBI" id="CHEBI:456215"/>
        <dbReference type="EC" id="2.7.1.180"/>
    </reaction>
</comment>
<dbReference type="GO" id="GO:0005886">
    <property type="term" value="C:plasma membrane"/>
    <property type="evidence" value="ECO:0007669"/>
    <property type="project" value="UniProtKB-SubCell"/>
</dbReference>
<name>B8KYI7_9GAMM</name>
<dbReference type="PANTHER" id="PTHR30040:SF2">
    <property type="entry name" value="FAD:PROTEIN FMN TRANSFERASE"/>
    <property type="match status" value="1"/>
</dbReference>
<accession>B8KYI7</accession>
<comment type="similarity">
    <text evidence="1 11 13">Belongs to the ApbE family.</text>
</comment>
<evidence type="ECO:0000256" key="11">
    <source>
        <dbReference type="PIRNR" id="PIRNR006268"/>
    </source>
</evidence>
<evidence type="ECO:0000256" key="8">
    <source>
        <dbReference type="ARBA" id="ARBA00022842"/>
    </source>
</evidence>
<evidence type="ECO:0000256" key="5">
    <source>
        <dbReference type="ARBA" id="ARBA00022679"/>
    </source>
</evidence>
<dbReference type="EMBL" id="DS999411">
    <property type="protein sequence ID" value="EED36798.1"/>
    <property type="molecule type" value="Genomic_DNA"/>
</dbReference>
<dbReference type="Proteomes" id="UP000004699">
    <property type="component" value="Unassembled WGS sequence"/>
</dbReference>
<gene>
    <name evidence="14" type="primary">apbE</name>
    <name evidence="14" type="ORF">NOR51B_2751</name>
</gene>
<dbReference type="PROSITE" id="PS51257">
    <property type="entry name" value="PROKAR_LIPOPROTEIN"/>
    <property type="match status" value="1"/>
</dbReference>
<evidence type="ECO:0000313" key="14">
    <source>
        <dbReference type="EMBL" id="EED36798.1"/>
    </source>
</evidence>
<dbReference type="GO" id="GO:0046872">
    <property type="term" value="F:metal ion binding"/>
    <property type="evidence" value="ECO:0007669"/>
    <property type="project" value="UniProtKB-UniRule"/>
</dbReference>
<feature type="binding site" evidence="12">
    <location>
        <position position="292"/>
    </location>
    <ligand>
        <name>Mg(2+)</name>
        <dbReference type="ChEBI" id="CHEBI:18420"/>
    </ligand>
</feature>
<dbReference type="InterPro" id="IPR003374">
    <property type="entry name" value="ApbE-like_sf"/>
</dbReference>
<evidence type="ECO:0000256" key="7">
    <source>
        <dbReference type="ARBA" id="ARBA00022827"/>
    </source>
</evidence>
<keyword evidence="7 11" id="KW-0274">FAD</keyword>
<dbReference type="AlphaFoldDB" id="B8KYI7"/>
<dbReference type="HOGENOM" id="CLU_044403_0_0_6"/>
<evidence type="ECO:0000256" key="13">
    <source>
        <dbReference type="RuleBase" id="RU363002"/>
    </source>
</evidence>
<comment type="subcellular location">
    <subcellularLocation>
        <location evidence="13">Cell inner membrane</location>
        <topology evidence="13">Lipid-anchor</topology>
        <orientation evidence="13">Periplasmic side</orientation>
    </subcellularLocation>
</comment>
<dbReference type="eggNOG" id="COG1477">
    <property type="taxonomic scope" value="Bacteria"/>
</dbReference>
<evidence type="ECO:0000256" key="4">
    <source>
        <dbReference type="ARBA" id="ARBA00022630"/>
    </source>
</evidence>
<keyword evidence="13" id="KW-0997">Cell inner membrane</keyword>
<evidence type="ECO:0000256" key="3">
    <source>
        <dbReference type="ARBA" id="ARBA00016337"/>
    </source>
</evidence>
<dbReference type="SUPFAM" id="SSF143631">
    <property type="entry name" value="ApbE-like"/>
    <property type="match status" value="1"/>
</dbReference>
<keyword evidence="5 11" id="KW-0808">Transferase</keyword>
<keyword evidence="8 11" id="KW-0460">Magnesium</keyword>
<evidence type="ECO:0000256" key="12">
    <source>
        <dbReference type="PIRSR" id="PIRSR006268-2"/>
    </source>
</evidence>
<evidence type="ECO:0000313" key="15">
    <source>
        <dbReference type="Proteomes" id="UP000004699"/>
    </source>
</evidence>
<keyword evidence="15" id="KW-1185">Reference proteome</keyword>
<organism evidence="14 15">
    <name type="scientific">Luminiphilus syltensis NOR5-1B</name>
    <dbReference type="NCBI Taxonomy" id="565045"/>
    <lineage>
        <taxon>Bacteria</taxon>
        <taxon>Pseudomonadati</taxon>
        <taxon>Pseudomonadota</taxon>
        <taxon>Gammaproteobacteria</taxon>
        <taxon>Cellvibrionales</taxon>
        <taxon>Halieaceae</taxon>
        <taxon>Luminiphilus</taxon>
    </lineage>
</organism>
<keyword evidence="4 11" id="KW-0285">Flavoprotein</keyword>
<keyword evidence="13" id="KW-0449">Lipoprotein</keyword>
<protein>
    <recommendedName>
        <fullName evidence="3 11">FAD:protein FMN transferase</fullName>
        <ecNumber evidence="2 11">2.7.1.180</ecNumber>
    </recommendedName>
    <alternativeName>
        <fullName evidence="9 11">Flavin transferase</fullName>
    </alternativeName>
</protein>
<feature type="binding site" evidence="12">
    <location>
        <position position="296"/>
    </location>
    <ligand>
        <name>Mg(2+)</name>
        <dbReference type="ChEBI" id="CHEBI:18420"/>
    </ligand>
</feature>